<comment type="caution">
    <text evidence="1">The sequence shown here is derived from an EMBL/GenBank/DDBJ whole genome shotgun (WGS) entry which is preliminary data.</text>
</comment>
<dbReference type="EMBL" id="CAAALY010045823">
    <property type="protein sequence ID" value="VEL20307.1"/>
    <property type="molecule type" value="Genomic_DNA"/>
</dbReference>
<evidence type="ECO:0000313" key="1">
    <source>
        <dbReference type="EMBL" id="VEL20307.1"/>
    </source>
</evidence>
<evidence type="ECO:0000313" key="2">
    <source>
        <dbReference type="Proteomes" id="UP000784294"/>
    </source>
</evidence>
<dbReference type="Proteomes" id="UP000784294">
    <property type="component" value="Unassembled WGS sequence"/>
</dbReference>
<keyword evidence="2" id="KW-1185">Reference proteome</keyword>
<accession>A0A448WU24</accession>
<organism evidence="1 2">
    <name type="scientific">Protopolystoma xenopodis</name>
    <dbReference type="NCBI Taxonomy" id="117903"/>
    <lineage>
        <taxon>Eukaryota</taxon>
        <taxon>Metazoa</taxon>
        <taxon>Spiralia</taxon>
        <taxon>Lophotrochozoa</taxon>
        <taxon>Platyhelminthes</taxon>
        <taxon>Monogenea</taxon>
        <taxon>Polyopisthocotylea</taxon>
        <taxon>Polystomatidea</taxon>
        <taxon>Polystomatidae</taxon>
        <taxon>Protopolystoma</taxon>
    </lineage>
</organism>
<sequence length="75" mass="7950">MKVIFHEPDSGRQIIAQAARNLCNSSDLVNYGILEKAVTGARLLRDSRGSNSAANAGNFQAKLKPKLALAENGPA</sequence>
<dbReference type="AlphaFoldDB" id="A0A448WU24"/>
<name>A0A448WU24_9PLAT</name>
<protein>
    <submittedName>
        <fullName evidence="1">Uncharacterized protein</fullName>
    </submittedName>
</protein>
<proteinExistence type="predicted"/>
<reference evidence="1" key="1">
    <citation type="submission" date="2018-11" db="EMBL/GenBank/DDBJ databases">
        <authorList>
            <consortium name="Pathogen Informatics"/>
        </authorList>
    </citation>
    <scope>NUCLEOTIDE SEQUENCE</scope>
</reference>
<gene>
    <name evidence="1" type="ORF">PXEA_LOCUS13747</name>
</gene>